<evidence type="ECO:0000256" key="2">
    <source>
        <dbReference type="ARBA" id="ARBA00022481"/>
    </source>
</evidence>
<dbReference type="RefSeq" id="WP_136259462.1">
    <property type="nucleotide sequence ID" value="NZ_MWIO01000046.1"/>
</dbReference>
<dbReference type="PROSITE" id="PS00409">
    <property type="entry name" value="PROKAR_NTER_METHYL"/>
    <property type="match status" value="1"/>
</dbReference>
<sequence>MKSMQKGFTLIELMIVVAIIAILAAIAIPAYQDYLIRAQVSEGAVLSDGAKTAVAEFYSNHGHYPKTNESAGLPTQAASVSGKYVSKVEVATGVITATFSGPEVNSKIAGTTFTLSPTDNGGSMNWTCDPTTAVGTPVPAKYLPSSCRKN</sequence>
<dbReference type="InterPro" id="IPR012902">
    <property type="entry name" value="N_methyl_site"/>
</dbReference>
<dbReference type="GO" id="GO:0044096">
    <property type="term" value="C:type IV pilus"/>
    <property type="evidence" value="ECO:0007669"/>
    <property type="project" value="TreeGrafter"/>
</dbReference>
<dbReference type="Pfam" id="PF07963">
    <property type="entry name" value="N_methyl"/>
    <property type="match status" value="1"/>
</dbReference>
<dbReference type="PANTHER" id="PTHR30093">
    <property type="entry name" value="GENERAL SECRETION PATHWAY PROTEIN G"/>
    <property type="match status" value="1"/>
</dbReference>
<accession>A0A4S3KCC7</accession>
<keyword evidence="6" id="KW-1185">Reference proteome</keyword>
<reference evidence="5 6" key="1">
    <citation type="submission" date="2017-02" db="EMBL/GenBank/DDBJ databases">
        <title>Whole genome sequencing of Rhodanobacter lindaniclasticus DSM 17932.</title>
        <authorList>
            <person name="Kumar S."/>
            <person name="Patil P."/>
            <person name="Patil P.B."/>
        </authorList>
    </citation>
    <scope>NUCLEOTIDE SEQUENCE [LARGE SCALE GENOMIC DNA]</scope>
    <source>
        <strain evidence="5 6">DSM 17932</strain>
    </source>
</reference>
<keyword evidence="2" id="KW-0488">Methylation</keyword>
<dbReference type="Proteomes" id="UP000306317">
    <property type="component" value="Unassembled WGS sequence"/>
</dbReference>
<organism evidence="5 6">
    <name type="scientific">Rhodanobacter lindaniclasticus</name>
    <dbReference type="NCBI Taxonomy" id="75310"/>
    <lineage>
        <taxon>Bacteria</taxon>
        <taxon>Pseudomonadati</taxon>
        <taxon>Pseudomonadota</taxon>
        <taxon>Gammaproteobacteria</taxon>
        <taxon>Lysobacterales</taxon>
        <taxon>Rhodanobacteraceae</taxon>
        <taxon>Rhodanobacter</taxon>
    </lineage>
</organism>
<comment type="caution">
    <text evidence="5">The sequence shown here is derived from an EMBL/GenBank/DDBJ whole genome shotgun (WGS) entry which is preliminary data.</text>
</comment>
<keyword evidence="4" id="KW-0472">Membrane</keyword>
<evidence type="ECO:0000313" key="6">
    <source>
        <dbReference type="Proteomes" id="UP000306317"/>
    </source>
</evidence>
<dbReference type="NCBIfam" id="TIGR02532">
    <property type="entry name" value="IV_pilin_GFxxxE"/>
    <property type="match status" value="1"/>
</dbReference>
<dbReference type="SUPFAM" id="SSF54523">
    <property type="entry name" value="Pili subunits"/>
    <property type="match status" value="1"/>
</dbReference>
<name>A0A4S3KCC7_9GAMM</name>
<protein>
    <submittedName>
        <fullName evidence="5">Prepilin-type N-terminal cleavage/methylation domain-containing protein</fullName>
    </submittedName>
</protein>
<dbReference type="InterPro" id="IPR045584">
    <property type="entry name" value="Pilin-like"/>
</dbReference>
<dbReference type="EMBL" id="MWIO01000046">
    <property type="protein sequence ID" value="THD06076.1"/>
    <property type="molecule type" value="Genomic_DNA"/>
</dbReference>
<keyword evidence="4" id="KW-1133">Transmembrane helix</keyword>
<dbReference type="Pfam" id="PF00114">
    <property type="entry name" value="Pilin"/>
    <property type="match status" value="1"/>
</dbReference>
<dbReference type="GO" id="GO:0007155">
    <property type="term" value="P:cell adhesion"/>
    <property type="evidence" value="ECO:0007669"/>
    <property type="project" value="InterPro"/>
</dbReference>
<evidence type="ECO:0000313" key="5">
    <source>
        <dbReference type="EMBL" id="THD06076.1"/>
    </source>
</evidence>
<gene>
    <name evidence="5" type="ORF">B1991_14870</name>
</gene>
<dbReference type="Gene3D" id="3.30.700.10">
    <property type="entry name" value="Glycoprotein, Type 4 Pilin"/>
    <property type="match status" value="1"/>
</dbReference>
<keyword evidence="3" id="KW-0281">Fimbrium</keyword>
<evidence type="ECO:0000256" key="4">
    <source>
        <dbReference type="SAM" id="Phobius"/>
    </source>
</evidence>
<dbReference type="InterPro" id="IPR001082">
    <property type="entry name" value="Pilin"/>
</dbReference>
<dbReference type="GO" id="GO:0043107">
    <property type="term" value="P:type IV pilus-dependent motility"/>
    <property type="evidence" value="ECO:0007669"/>
    <property type="project" value="TreeGrafter"/>
</dbReference>
<dbReference type="PANTHER" id="PTHR30093:SF34">
    <property type="entry name" value="PREPILIN PEPTIDASE-DEPENDENT PROTEIN D"/>
    <property type="match status" value="1"/>
</dbReference>
<dbReference type="AlphaFoldDB" id="A0A4S3KCC7"/>
<dbReference type="OrthoDB" id="5767514at2"/>
<evidence type="ECO:0000256" key="3">
    <source>
        <dbReference type="RuleBase" id="RU000389"/>
    </source>
</evidence>
<proteinExistence type="inferred from homology"/>
<keyword evidence="4" id="KW-0812">Transmembrane</keyword>
<feature type="transmembrane region" description="Helical" evidence="4">
    <location>
        <begin position="7"/>
        <end position="31"/>
    </location>
</feature>
<evidence type="ECO:0000256" key="1">
    <source>
        <dbReference type="ARBA" id="ARBA00005233"/>
    </source>
</evidence>
<comment type="similarity">
    <text evidence="1 3">Belongs to the N-Me-Phe pilin family.</text>
</comment>